<dbReference type="Proteomes" id="UP000618818">
    <property type="component" value="Unassembled WGS sequence"/>
</dbReference>
<evidence type="ECO:0000313" key="3">
    <source>
        <dbReference type="EMBL" id="MBD3924290.1"/>
    </source>
</evidence>
<evidence type="ECO:0000256" key="1">
    <source>
        <dbReference type="SAM" id="MobiDB-lite"/>
    </source>
</evidence>
<accession>A0ABR8N821</accession>
<protein>
    <submittedName>
        <fullName evidence="3">Uncharacterized protein</fullName>
    </submittedName>
</protein>
<gene>
    <name evidence="3" type="ORF">IEZ26_06625</name>
</gene>
<keyword evidence="2" id="KW-0812">Transmembrane</keyword>
<dbReference type="EMBL" id="JACXYZ010000001">
    <property type="protein sequence ID" value="MBD3924290.1"/>
    <property type="molecule type" value="Genomic_DNA"/>
</dbReference>
<evidence type="ECO:0000313" key="4">
    <source>
        <dbReference type="Proteomes" id="UP000618818"/>
    </source>
</evidence>
<sequence length="84" mass="9285">MDAFDDVIESAKPPKSPRSEDTRRRPSFLLQAVTVAAVATAAFTGITAWETYQDRVNTKAFYCTFAASPEPNPDQTDLAERLDC</sequence>
<keyword evidence="2" id="KW-1133">Transmembrane helix</keyword>
<comment type="caution">
    <text evidence="3">The sequence shown here is derived from an EMBL/GenBank/DDBJ whole genome shotgun (WGS) entry which is preliminary data.</text>
</comment>
<keyword evidence="2" id="KW-0472">Membrane</keyword>
<name>A0ABR8N821_9ACTN</name>
<organism evidence="3 4">
    <name type="scientific">Nocardioides cavernae</name>
    <dbReference type="NCBI Taxonomy" id="1921566"/>
    <lineage>
        <taxon>Bacteria</taxon>
        <taxon>Bacillati</taxon>
        <taxon>Actinomycetota</taxon>
        <taxon>Actinomycetes</taxon>
        <taxon>Propionibacteriales</taxon>
        <taxon>Nocardioidaceae</taxon>
        <taxon>Nocardioides</taxon>
    </lineage>
</organism>
<dbReference type="RefSeq" id="WP_191194074.1">
    <property type="nucleotide sequence ID" value="NZ_JACXYZ010000001.1"/>
</dbReference>
<feature type="region of interest" description="Disordered" evidence="1">
    <location>
        <begin position="1"/>
        <end position="25"/>
    </location>
</feature>
<evidence type="ECO:0000256" key="2">
    <source>
        <dbReference type="SAM" id="Phobius"/>
    </source>
</evidence>
<reference evidence="3 4" key="1">
    <citation type="submission" date="2020-09" db="EMBL/GenBank/DDBJ databases">
        <title>novel species in genus Nocardioides.</title>
        <authorList>
            <person name="Zhang G."/>
        </authorList>
    </citation>
    <scope>NUCLEOTIDE SEQUENCE [LARGE SCALE GENOMIC DNA]</scope>
    <source>
        <strain evidence="3 4">KCTC 39551</strain>
    </source>
</reference>
<keyword evidence="4" id="KW-1185">Reference proteome</keyword>
<feature type="transmembrane region" description="Helical" evidence="2">
    <location>
        <begin position="28"/>
        <end position="49"/>
    </location>
</feature>
<proteinExistence type="predicted"/>